<evidence type="ECO:0000256" key="9">
    <source>
        <dbReference type="ARBA" id="ARBA00040743"/>
    </source>
</evidence>
<dbReference type="InterPro" id="IPR000297">
    <property type="entry name" value="PPIase_PpiC"/>
</dbReference>
<dbReference type="AlphaFoldDB" id="A0A9D9EM24"/>
<feature type="non-terminal residue" evidence="14">
    <location>
        <position position="606"/>
    </location>
</feature>
<dbReference type="GO" id="GO:0003755">
    <property type="term" value="F:peptidyl-prolyl cis-trans isomerase activity"/>
    <property type="evidence" value="ECO:0007669"/>
    <property type="project" value="UniProtKB-KW"/>
</dbReference>
<keyword evidence="6 12" id="KW-0472">Membrane</keyword>
<reference evidence="14" key="1">
    <citation type="submission" date="2020-10" db="EMBL/GenBank/DDBJ databases">
        <authorList>
            <person name="Gilroy R."/>
        </authorList>
    </citation>
    <scope>NUCLEOTIDE SEQUENCE</scope>
    <source>
        <strain evidence="14">20514</strain>
    </source>
</reference>
<keyword evidence="11" id="KW-0697">Rotamase</keyword>
<evidence type="ECO:0000313" key="14">
    <source>
        <dbReference type="EMBL" id="MBO8449060.1"/>
    </source>
</evidence>
<evidence type="ECO:0000313" key="15">
    <source>
        <dbReference type="Proteomes" id="UP000810252"/>
    </source>
</evidence>
<gene>
    <name evidence="14" type="ORF">IAC29_07315</name>
</gene>
<dbReference type="Pfam" id="PF13623">
    <property type="entry name" value="SurA_N_2"/>
    <property type="match status" value="1"/>
</dbReference>
<evidence type="ECO:0000256" key="6">
    <source>
        <dbReference type="ARBA" id="ARBA00023136"/>
    </source>
</evidence>
<keyword evidence="11" id="KW-0413">Isomerase</keyword>
<evidence type="ECO:0000256" key="7">
    <source>
        <dbReference type="ARBA" id="ARBA00023186"/>
    </source>
</evidence>
<dbReference type="InterPro" id="IPR046357">
    <property type="entry name" value="PPIase_dom_sf"/>
</dbReference>
<name>A0A9D9EM24_9BACT</name>
<dbReference type="SUPFAM" id="SSF109998">
    <property type="entry name" value="Triger factor/SurA peptide-binding domain-like"/>
    <property type="match status" value="1"/>
</dbReference>
<keyword evidence="7" id="KW-0143">Chaperone</keyword>
<evidence type="ECO:0000256" key="3">
    <source>
        <dbReference type="ARBA" id="ARBA00022519"/>
    </source>
</evidence>
<keyword evidence="2" id="KW-1003">Cell membrane</keyword>
<accession>A0A9D9EM24</accession>
<dbReference type="EMBL" id="JADIMQ010000104">
    <property type="protein sequence ID" value="MBO8449060.1"/>
    <property type="molecule type" value="Genomic_DNA"/>
</dbReference>
<comment type="similarity">
    <text evidence="8">Belongs to the PpiD chaperone family.</text>
</comment>
<reference evidence="14" key="2">
    <citation type="journal article" date="2021" name="PeerJ">
        <title>Extensive microbial diversity within the chicken gut microbiome revealed by metagenomics and culture.</title>
        <authorList>
            <person name="Gilroy R."/>
            <person name="Ravi A."/>
            <person name="Getino M."/>
            <person name="Pursley I."/>
            <person name="Horton D.L."/>
            <person name="Alikhan N.F."/>
            <person name="Baker D."/>
            <person name="Gharbi K."/>
            <person name="Hall N."/>
            <person name="Watson M."/>
            <person name="Adriaenssens E.M."/>
            <person name="Foster-Nyarko E."/>
            <person name="Jarju S."/>
            <person name="Secka A."/>
            <person name="Antonio M."/>
            <person name="Oren A."/>
            <person name="Chaudhuri R.R."/>
            <person name="La Ragione R."/>
            <person name="Hildebrand F."/>
            <person name="Pallen M.J."/>
        </authorList>
    </citation>
    <scope>NUCLEOTIDE SEQUENCE</scope>
    <source>
        <strain evidence="14">20514</strain>
    </source>
</reference>
<dbReference type="PANTHER" id="PTHR47529">
    <property type="entry name" value="PEPTIDYL-PROLYL CIS-TRANS ISOMERASE D"/>
    <property type="match status" value="1"/>
</dbReference>
<dbReference type="Proteomes" id="UP000810252">
    <property type="component" value="Unassembled WGS sequence"/>
</dbReference>
<comment type="subcellular location">
    <subcellularLocation>
        <location evidence="1">Cell inner membrane</location>
        <topology evidence="1">Single-pass type II membrane protein</topology>
        <orientation evidence="1">Periplasmic side</orientation>
    </subcellularLocation>
</comment>
<evidence type="ECO:0000256" key="10">
    <source>
        <dbReference type="ARBA" id="ARBA00042775"/>
    </source>
</evidence>
<evidence type="ECO:0000256" key="11">
    <source>
        <dbReference type="PROSITE-ProRule" id="PRU00278"/>
    </source>
</evidence>
<evidence type="ECO:0000256" key="4">
    <source>
        <dbReference type="ARBA" id="ARBA00022692"/>
    </source>
</evidence>
<sequence length="606" mass="68232">MAVLEKIRVKFGILISVVIALALLSFIIDPNTISQVASTMSEKYRVGKVNGNSVSYQDFENELNYQNRIFEYMYRRNANTDQEMDYVRNMAWKSFVDRYMFIVNAKKAGIQVGKDELASLLSGDMVSPLISQIFVDETGAFSTEMLDSYIKNMQYDQSGQARMFWDYLQNTVTTDQYYTKYNSLFTASDFLNPLMMTNEIAENNNSATVEFVMMPYGYQRDSTVTVSDAEIRSYYKEHKKLYRQDASRDIEYVVFEVKPSQTDISDANDQVVKVYDEFSTTDNVKNFLMKNSDRQYTDEWYKKGELRTVSADVDDFVFADGTRTGSVSQVITKDNTFIVTRVMDTAMVPDSVFVNGILLQGVQTDLADSLLNVLKTGKDNFGNVAAQYSAFNNPQAGAPGEYGWMTKNSMFPGVESVFTAKLNDIYVIETQYGKHIVKVTDRTTPVLKKKVAILEKEALPSGNTINEFYVKANELATKADGKYDNLKKVVNEEGLALLTRNNLREGDENVGSINDRTKEISKWAFESKEGKVSNVLNINNDYYVVAALKKIHKEGYAPVSDVAANISSIIYNRKLGEKKAAEVAEKIAGLTSMEAIADTLGTTVSK</sequence>
<dbReference type="Gene3D" id="1.10.4030.10">
    <property type="entry name" value="Porin chaperone SurA, peptide-binding domain"/>
    <property type="match status" value="1"/>
</dbReference>
<dbReference type="PROSITE" id="PS50198">
    <property type="entry name" value="PPIC_PPIASE_2"/>
    <property type="match status" value="1"/>
</dbReference>
<evidence type="ECO:0000256" key="8">
    <source>
        <dbReference type="ARBA" id="ARBA00038408"/>
    </source>
</evidence>
<proteinExistence type="inferred from homology"/>
<dbReference type="InterPro" id="IPR027304">
    <property type="entry name" value="Trigger_fact/SurA_dom_sf"/>
</dbReference>
<dbReference type="InterPro" id="IPR052029">
    <property type="entry name" value="PpiD_chaperone"/>
</dbReference>
<evidence type="ECO:0000259" key="13">
    <source>
        <dbReference type="PROSITE" id="PS50198"/>
    </source>
</evidence>
<evidence type="ECO:0000256" key="1">
    <source>
        <dbReference type="ARBA" id="ARBA00004382"/>
    </source>
</evidence>
<dbReference type="SUPFAM" id="SSF54534">
    <property type="entry name" value="FKBP-like"/>
    <property type="match status" value="1"/>
</dbReference>
<dbReference type="GO" id="GO:0005886">
    <property type="term" value="C:plasma membrane"/>
    <property type="evidence" value="ECO:0007669"/>
    <property type="project" value="UniProtKB-SubCell"/>
</dbReference>
<evidence type="ECO:0000256" key="5">
    <source>
        <dbReference type="ARBA" id="ARBA00022989"/>
    </source>
</evidence>
<dbReference type="Gene3D" id="3.10.50.40">
    <property type="match status" value="2"/>
</dbReference>
<comment type="caution">
    <text evidence="14">The sequence shown here is derived from an EMBL/GenBank/DDBJ whole genome shotgun (WGS) entry which is preliminary data.</text>
</comment>
<feature type="transmembrane region" description="Helical" evidence="12">
    <location>
        <begin position="7"/>
        <end position="28"/>
    </location>
</feature>
<dbReference type="PANTHER" id="PTHR47529:SF1">
    <property type="entry name" value="PERIPLASMIC CHAPERONE PPID"/>
    <property type="match status" value="1"/>
</dbReference>
<keyword evidence="3" id="KW-0997">Cell inner membrane</keyword>
<keyword evidence="4 12" id="KW-0812">Transmembrane</keyword>
<feature type="domain" description="PpiC" evidence="13">
    <location>
        <begin position="349"/>
        <end position="441"/>
    </location>
</feature>
<keyword evidence="5 12" id="KW-1133">Transmembrane helix</keyword>
<evidence type="ECO:0000256" key="12">
    <source>
        <dbReference type="SAM" id="Phobius"/>
    </source>
</evidence>
<protein>
    <recommendedName>
        <fullName evidence="9">Periplasmic chaperone PpiD</fullName>
    </recommendedName>
    <alternativeName>
        <fullName evidence="10">Periplasmic folding chaperone</fullName>
    </alternativeName>
</protein>
<organism evidence="14 15">
    <name type="scientific">Candidatus Cryptobacteroides merdigallinarum</name>
    <dbReference type="NCBI Taxonomy" id="2840770"/>
    <lineage>
        <taxon>Bacteria</taxon>
        <taxon>Pseudomonadati</taxon>
        <taxon>Bacteroidota</taxon>
        <taxon>Bacteroidia</taxon>
        <taxon>Bacteroidales</taxon>
        <taxon>Candidatus Cryptobacteroides</taxon>
    </lineage>
</organism>
<evidence type="ECO:0000256" key="2">
    <source>
        <dbReference type="ARBA" id="ARBA00022475"/>
    </source>
</evidence>
<dbReference type="Pfam" id="PF13616">
    <property type="entry name" value="Rotamase_3"/>
    <property type="match status" value="1"/>
</dbReference>